<evidence type="ECO:0000256" key="10">
    <source>
        <dbReference type="HAMAP-Rule" id="MF_01820"/>
    </source>
</evidence>
<feature type="binding site" evidence="10">
    <location>
        <position position="315"/>
    </location>
    <ligand>
        <name>Zn(2+)</name>
        <dbReference type="ChEBI" id="CHEBI:29105"/>
    </ligand>
</feature>
<name>A0ABU1UB04_9MICC</name>
<evidence type="ECO:0000256" key="3">
    <source>
        <dbReference type="ARBA" id="ARBA00022723"/>
    </source>
</evidence>
<evidence type="ECO:0000256" key="6">
    <source>
        <dbReference type="ARBA" id="ARBA00022801"/>
    </source>
</evidence>
<dbReference type="PANTHER" id="PTHR32120">
    <property type="entry name" value="SMALL RIBOSOMAL SUBUNIT BIOGENESIS GTPASE RSGA"/>
    <property type="match status" value="1"/>
</dbReference>
<feature type="domain" description="EngC GTPase" evidence="12">
    <location>
        <begin position="130"/>
        <end position="277"/>
    </location>
</feature>
<keyword evidence="7 10" id="KW-0862">Zinc</keyword>
<feature type="domain" description="CP-type G" evidence="13">
    <location>
        <begin position="121"/>
        <end position="279"/>
    </location>
</feature>
<evidence type="ECO:0000313" key="14">
    <source>
        <dbReference type="EMBL" id="MDR7082300.1"/>
    </source>
</evidence>
<keyword evidence="6 10" id="KW-0378">Hydrolase</keyword>
<keyword evidence="5 10" id="KW-0547">Nucleotide-binding</keyword>
<evidence type="ECO:0000256" key="2">
    <source>
        <dbReference type="ARBA" id="ARBA00022517"/>
    </source>
</evidence>
<evidence type="ECO:0000256" key="1">
    <source>
        <dbReference type="ARBA" id="ARBA00022490"/>
    </source>
</evidence>
<dbReference type="PANTHER" id="PTHR32120:SF10">
    <property type="entry name" value="SMALL RIBOSOMAL SUBUNIT BIOGENESIS GTPASE RSGA"/>
    <property type="match status" value="1"/>
</dbReference>
<proteinExistence type="inferred from homology"/>
<dbReference type="InterPro" id="IPR004881">
    <property type="entry name" value="Ribosome_biogen_GTPase_RsgA"/>
</dbReference>
<keyword evidence="3 10" id="KW-0479">Metal-binding</keyword>
<feature type="binding site" evidence="10">
    <location>
        <begin position="169"/>
        <end position="172"/>
    </location>
    <ligand>
        <name>GTP</name>
        <dbReference type="ChEBI" id="CHEBI:37565"/>
    </ligand>
</feature>
<comment type="function">
    <text evidence="10">One of several proteins that assist in the late maturation steps of the functional core of the 30S ribosomal subunit. Helps release RbfA from mature subunits. May play a role in the assembly of ribosomal proteins into the subunit. Circularly permuted GTPase that catalyzes slow GTP hydrolysis, GTPase activity is stimulated by the 30S ribosomal subunit.</text>
</comment>
<evidence type="ECO:0000256" key="7">
    <source>
        <dbReference type="ARBA" id="ARBA00022833"/>
    </source>
</evidence>
<comment type="subunit">
    <text evidence="10">Monomer. Associates with 30S ribosomal subunit, binds 16S rRNA.</text>
</comment>
<protein>
    <recommendedName>
        <fullName evidence="10">Small ribosomal subunit biogenesis GTPase RsgA</fullName>
        <ecNumber evidence="10">3.6.1.-</ecNumber>
    </recommendedName>
</protein>
<gene>
    <name evidence="10" type="primary">rsgA</name>
    <name evidence="14" type="ORF">J2X01_001588</name>
</gene>
<comment type="similarity">
    <text evidence="10">Belongs to the TRAFAC class YlqF/YawG GTPase family. RsgA subfamily.</text>
</comment>
<dbReference type="SUPFAM" id="SSF52540">
    <property type="entry name" value="P-loop containing nucleoside triphosphate hydrolases"/>
    <property type="match status" value="1"/>
</dbReference>
<feature type="binding site" evidence="10">
    <location>
        <position position="309"/>
    </location>
    <ligand>
        <name>Zn(2+)</name>
        <dbReference type="ChEBI" id="CHEBI:29105"/>
    </ligand>
</feature>
<dbReference type="EMBL" id="JAVDVQ010000005">
    <property type="protein sequence ID" value="MDR7082300.1"/>
    <property type="molecule type" value="Genomic_DNA"/>
</dbReference>
<dbReference type="Proteomes" id="UP001252243">
    <property type="component" value="Unassembled WGS sequence"/>
</dbReference>
<dbReference type="InterPro" id="IPR010914">
    <property type="entry name" value="RsgA_GTPase_dom"/>
</dbReference>
<dbReference type="EC" id="3.6.1.-" evidence="10"/>
<dbReference type="InterPro" id="IPR030378">
    <property type="entry name" value="G_CP_dom"/>
</dbReference>
<dbReference type="PROSITE" id="PS51721">
    <property type="entry name" value="G_CP"/>
    <property type="match status" value="1"/>
</dbReference>
<evidence type="ECO:0000256" key="8">
    <source>
        <dbReference type="ARBA" id="ARBA00022884"/>
    </source>
</evidence>
<reference evidence="14 15" key="1">
    <citation type="submission" date="2023-07" db="EMBL/GenBank/DDBJ databases">
        <title>Sorghum-associated microbial communities from plants grown in Nebraska, USA.</title>
        <authorList>
            <person name="Schachtman D."/>
        </authorList>
    </citation>
    <scope>NUCLEOTIDE SEQUENCE [LARGE SCALE GENOMIC DNA]</scope>
    <source>
        <strain evidence="14 15">BE167</strain>
    </source>
</reference>
<keyword evidence="9 10" id="KW-0342">GTP-binding</keyword>
<evidence type="ECO:0000259" key="12">
    <source>
        <dbReference type="PROSITE" id="PS50936"/>
    </source>
</evidence>
<evidence type="ECO:0000259" key="13">
    <source>
        <dbReference type="PROSITE" id="PS51721"/>
    </source>
</evidence>
<organism evidence="14 15">
    <name type="scientific">Arthrobacter ginsengisoli</name>
    <dbReference type="NCBI Taxonomy" id="1356565"/>
    <lineage>
        <taxon>Bacteria</taxon>
        <taxon>Bacillati</taxon>
        <taxon>Actinomycetota</taxon>
        <taxon>Actinomycetes</taxon>
        <taxon>Micrococcales</taxon>
        <taxon>Micrococcaceae</taxon>
        <taxon>Arthrobacter</taxon>
    </lineage>
</organism>
<feature type="region of interest" description="Disordered" evidence="11">
    <location>
        <begin position="363"/>
        <end position="412"/>
    </location>
</feature>
<dbReference type="NCBIfam" id="TIGR00157">
    <property type="entry name" value="ribosome small subunit-dependent GTPase A"/>
    <property type="match status" value="1"/>
</dbReference>
<dbReference type="Pfam" id="PF03193">
    <property type="entry name" value="RsgA_GTPase"/>
    <property type="match status" value="1"/>
</dbReference>
<evidence type="ECO:0000313" key="15">
    <source>
        <dbReference type="Proteomes" id="UP001252243"/>
    </source>
</evidence>
<dbReference type="Gene3D" id="1.10.40.50">
    <property type="entry name" value="Probable gtpase engc, domain 3"/>
    <property type="match status" value="1"/>
</dbReference>
<feature type="binding site" evidence="10">
    <location>
        <begin position="221"/>
        <end position="229"/>
    </location>
    <ligand>
        <name>GTP</name>
        <dbReference type="ChEBI" id="CHEBI:37565"/>
    </ligand>
</feature>
<dbReference type="InterPro" id="IPR027417">
    <property type="entry name" value="P-loop_NTPase"/>
</dbReference>
<keyword evidence="15" id="KW-1185">Reference proteome</keyword>
<feature type="binding site" evidence="10">
    <location>
        <position position="302"/>
    </location>
    <ligand>
        <name>Zn(2+)</name>
        <dbReference type="ChEBI" id="CHEBI:29105"/>
    </ligand>
</feature>
<comment type="caution">
    <text evidence="14">The sequence shown here is derived from an EMBL/GenBank/DDBJ whole genome shotgun (WGS) entry which is preliminary data.</text>
</comment>
<dbReference type="HAMAP" id="MF_01820">
    <property type="entry name" value="GTPase_RsgA"/>
    <property type="match status" value="1"/>
</dbReference>
<dbReference type="CDD" id="cd01854">
    <property type="entry name" value="YjeQ_EngC"/>
    <property type="match status" value="1"/>
</dbReference>
<feature type="compositionally biased region" description="Polar residues" evidence="11">
    <location>
        <begin position="12"/>
        <end position="23"/>
    </location>
</feature>
<keyword evidence="8 10" id="KW-0694">RNA-binding</keyword>
<feature type="compositionally biased region" description="Basic and acidic residues" evidence="11">
    <location>
        <begin position="372"/>
        <end position="382"/>
    </location>
</feature>
<comment type="cofactor">
    <cofactor evidence="10">
        <name>Zn(2+)</name>
        <dbReference type="ChEBI" id="CHEBI:29105"/>
    </cofactor>
    <text evidence="10">Binds 1 zinc ion per subunit.</text>
</comment>
<feature type="binding site" evidence="10">
    <location>
        <position position="307"/>
    </location>
    <ligand>
        <name>Zn(2+)</name>
        <dbReference type="ChEBI" id="CHEBI:29105"/>
    </ligand>
</feature>
<evidence type="ECO:0000256" key="9">
    <source>
        <dbReference type="ARBA" id="ARBA00023134"/>
    </source>
</evidence>
<keyword evidence="4 10" id="KW-0699">rRNA-binding</keyword>
<dbReference type="Gene3D" id="3.40.50.300">
    <property type="entry name" value="P-loop containing nucleotide triphosphate hydrolases"/>
    <property type="match status" value="1"/>
</dbReference>
<accession>A0ABU1UB04</accession>
<evidence type="ECO:0000256" key="4">
    <source>
        <dbReference type="ARBA" id="ARBA00022730"/>
    </source>
</evidence>
<dbReference type="GO" id="GO:0016787">
    <property type="term" value="F:hydrolase activity"/>
    <property type="evidence" value="ECO:0007669"/>
    <property type="project" value="UniProtKB-KW"/>
</dbReference>
<feature type="region of interest" description="Disordered" evidence="11">
    <location>
        <begin position="1"/>
        <end position="23"/>
    </location>
</feature>
<comment type="subcellular location">
    <subcellularLocation>
        <location evidence="10">Cytoplasm</location>
    </subcellularLocation>
</comment>
<sequence>MTATSAHPAASTGASGVPLTTTANNLPAGPADYGFTDAVAEHFAAHPQPGGTGAGRIVRVDRNLVLVAAHNMILHLPYPGSGELPATGDWVWLGSTAAGEPAIAGILPRHSELSRKRAFEASSESQVLAANVDIVGIVVPVDRPLTHNRLERTLVAAWDSGASPLVIITKADLADLADDVVGTVMRQAGGVAVVTTSAEQGDGLDELLGHLPPGGTLVLLGPSGSGKSTLINALAGIEVQETGAVRAGDGKGKHTTTSRELVPLPGGAVLTDTPGVRGFGLFDADGGMTEMFGDLEELFRQCRFSDCAHGREPGCAVQAALLDGSLDDRRWASYLKLQRELAALARRHDAAARRAYAREWHQKISAGGKSQRAAERDSHEAAANHGAKGGGRKGRGRPKGGAGGPADRAAEC</sequence>
<dbReference type="PROSITE" id="PS50936">
    <property type="entry name" value="ENGC_GTPASE"/>
    <property type="match status" value="1"/>
</dbReference>
<evidence type="ECO:0000256" key="5">
    <source>
        <dbReference type="ARBA" id="ARBA00022741"/>
    </source>
</evidence>
<evidence type="ECO:0000256" key="11">
    <source>
        <dbReference type="SAM" id="MobiDB-lite"/>
    </source>
</evidence>
<dbReference type="RefSeq" id="WP_310055250.1">
    <property type="nucleotide sequence ID" value="NZ_JAVDVQ010000005.1"/>
</dbReference>
<keyword evidence="1 10" id="KW-0963">Cytoplasm</keyword>
<keyword evidence="2 10" id="KW-0690">Ribosome biogenesis</keyword>